<protein>
    <submittedName>
        <fullName evidence="1">Integrase catalytic domain-containing protein</fullName>
    </submittedName>
</protein>
<gene>
    <name evidence="1" type="ORF">KPL71_014102</name>
</gene>
<keyword evidence="2" id="KW-1185">Reference proteome</keyword>
<evidence type="ECO:0000313" key="1">
    <source>
        <dbReference type="EMBL" id="KAH9750993.1"/>
    </source>
</evidence>
<comment type="caution">
    <text evidence="1">The sequence shown here is derived from an EMBL/GenBank/DDBJ whole genome shotgun (WGS) entry which is preliminary data.</text>
</comment>
<proteinExistence type="predicted"/>
<organism evidence="1 2">
    <name type="scientific">Citrus sinensis</name>
    <name type="common">Sweet orange</name>
    <name type="synonym">Citrus aurantium var. sinensis</name>
    <dbReference type="NCBI Taxonomy" id="2711"/>
    <lineage>
        <taxon>Eukaryota</taxon>
        <taxon>Viridiplantae</taxon>
        <taxon>Streptophyta</taxon>
        <taxon>Embryophyta</taxon>
        <taxon>Tracheophyta</taxon>
        <taxon>Spermatophyta</taxon>
        <taxon>Magnoliopsida</taxon>
        <taxon>eudicotyledons</taxon>
        <taxon>Gunneridae</taxon>
        <taxon>Pentapetalae</taxon>
        <taxon>rosids</taxon>
        <taxon>malvids</taxon>
        <taxon>Sapindales</taxon>
        <taxon>Rutaceae</taxon>
        <taxon>Aurantioideae</taxon>
        <taxon>Citrus</taxon>
    </lineage>
</organism>
<reference evidence="2" key="1">
    <citation type="journal article" date="2023" name="Hortic. Res.">
        <title>A chromosome-level phased genome enabling allele-level studies in sweet orange: a case study on citrus Huanglongbing tolerance.</title>
        <authorList>
            <person name="Wu B."/>
            <person name="Yu Q."/>
            <person name="Deng Z."/>
            <person name="Duan Y."/>
            <person name="Luo F."/>
            <person name="Gmitter F. Jr."/>
        </authorList>
    </citation>
    <scope>NUCLEOTIDE SEQUENCE [LARGE SCALE GENOMIC DNA]</scope>
    <source>
        <strain evidence="2">cv. Valencia</strain>
    </source>
</reference>
<name>A0ACB8K9C6_CITSI</name>
<dbReference type="Proteomes" id="UP000829398">
    <property type="component" value="Chromosome 5"/>
</dbReference>
<evidence type="ECO:0000313" key="2">
    <source>
        <dbReference type="Proteomes" id="UP000829398"/>
    </source>
</evidence>
<accession>A0ACB8K9C6</accession>
<dbReference type="EMBL" id="CM039174">
    <property type="protein sequence ID" value="KAH9750993.1"/>
    <property type="molecule type" value="Genomic_DNA"/>
</dbReference>
<sequence length="998" mass="115341">MADLWAKLETIYMTKSLANRLHIKKRMFTLKMANGSSLDDHIDEFNKVCDTLETIDESLSDKSKALLLEGHFKKDCQEFKNKKNEKIGNAATAEENDGYESARMMDQMGCSIKLEEGELNILNRSTLIMKETRKNGVYVLDGESVTGVSNAIESTDIDKTTLWHLRLGHMSIKGLKELKKQGVMGSDKIGELVFCEECILGKSTRNSFQKSIHKTTEILQYIHSDLWGPSQVPSLGGNRYFITMIDDYSRRVWVYVLKSKDHVFGKFKEWKVLVENQTEKRVKKLRTDNGLEYCNQEFDSFCTNEGIARHRTVKLTPQQNGLTERMNKTLMDKVRCMMIQSQLPKGLWAETLLTAHFKAFGCDAYAHVKQGKLSPRALRGKFIGYPDGAKGYKLWCTYLSPPSLRWSIQIRSPLKKLQILMEVKMTVAETLRHNLKDYHLTRDRERRHIRPPQRYGYADLIAYALAASHEIDEDEPTSYREAIKSTYKSEWQKAMNDELDSLYKNNTWDLVKKPEKRRIVRCKWIFKVKEGLTADEPRIFKARLVAKWYTQKEIVYFKEVFSPVVRHVSIRVLLALTAIYDMELDQLDVKTTFLHGRLQEEILITQPEGFVCSEHPDHVCLLKKSLYGLKQSPRQWYLRFDEFMVSHGFMRCNFDCCVYYKQIDSDHHIYLLLYVDDMLIAYKVREEIKALKQMLNSEFDMKDLGHAKKILGIEITRDRRKGTMFLSQKKYLEKVLNTFGMNYCKPVVTPLAFHFQLSNQQCPKISEEKQEMLKVPYANAVGCMMYAKVLTRPDISHALSLISRYMASPGKEHWKAAKWLLRYLNGTLEYGLLYGKDREINEAGLWGYVDSDYAGDLDRRRSQTGYMFMLNGCLISWKASLQHVVALSTTEAEYTTASEAMKEALWLKGLVSELGIPYKVVDIHCDSSSAIYLSRNLAHHEKTKHIDIKLHFIRNVISKGVVKLVKIHTSNNPADMLTKVVPTAKFKTCLDIAGICSF</sequence>